<evidence type="ECO:0000256" key="16">
    <source>
        <dbReference type="ARBA" id="ARBA00023264"/>
    </source>
</evidence>
<dbReference type="InterPro" id="IPR004570">
    <property type="entry name" value="Phosphatidylglycerol_P_synth"/>
</dbReference>
<keyword evidence="14 20" id="KW-0472">Membrane</keyword>
<comment type="pathway">
    <text evidence="3">Phospholipid metabolism; phosphatidylglycerol biosynthesis; phosphatidylglycerol from CDP-diacylglycerol: step 1/2.</text>
</comment>
<dbReference type="GO" id="GO:0005886">
    <property type="term" value="C:plasma membrane"/>
    <property type="evidence" value="ECO:0007669"/>
    <property type="project" value="UniProtKB-SubCell"/>
</dbReference>
<evidence type="ECO:0000256" key="8">
    <source>
        <dbReference type="ARBA" id="ARBA00022475"/>
    </source>
</evidence>
<keyword evidence="10 19" id="KW-0808">Transferase</keyword>
<dbReference type="FunFam" id="1.20.120.1760:FF:000004">
    <property type="entry name" value="CDP-diacylglycerol--glycerol-3-phosphate 3-phosphatidyltransferase"/>
    <property type="match status" value="1"/>
</dbReference>
<dbReference type="Proteomes" id="UP000036867">
    <property type="component" value="Unassembled WGS sequence"/>
</dbReference>
<evidence type="ECO:0000256" key="10">
    <source>
        <dbReference type="ARBA" id="ARBA00022679"/>
    </source>
</evidence>
<comment type="catalytic activity">
    <reaction evidence="17">
        <text>a CDP-1,2-diacyl-sn-glycerol + sn-glycerol 3-phosphate = a 1,2-diacyl-sn-glycero-3-phospho-(1'-sn-glycero-3'-phosphate) + CMP + H(+)</text>
        <dbReference type="Rhea" id="RHEA:12593"/>
        <dbReference type="ChEBI" id="CHEBI:15378"/>
        <dbReference type="ChEBI" id="CHEBI:57597"/>
        <dbReference type="ChEBI" id="CHEBI:58332"/>
        <dbReference type="ChEBI" id="CHEBI:60110"/>
        <dbReference type="ChEBI" id="CHEBI:60377"/>
        <dbReference type="EC" id="2.7.8.5"/>
    </reaction>
</comment>
<dbReference type="RefSeq" id="WP_053417411.1">
    <property type="nucleotide sequence ID" value="NZ_JBCMHV010000007.1"/>
</dbReference>
<dbReference type="PIRSF" id="PIRSF000847">
    <property type="entry name" value="Phos_ph_gly_syn"/>
    <property type="match status" value="1"/>
</dbReference>
<keyword evidence="16" id="KW-1208">Phospholipid metabolism</keyword>
<dbReference type="PATRIC" id="fig|263475.3.peg.3789"/>
<evidence type="ECO:0000256" key="14">
    <source>
        <dbReference type="ARBA" id="ARBA00023136"/>
    </source>
</evidence>
<keyword evidence="13" id="KW-0443">Lipid metabolism</keyword>
<dbReference type="PANTHER" id="PTHR14269">
    <property type="entry name" value="CDP-DIACYLGLYCEROL--GLYCEROL-3-PHOSPHATE 3-PHOSPHATIDYLTRANSFERASE-RELATED"/>
    <property type="match status" value="1"/>
</dbReference>
<evidence type="ECO:0000256" key="6">
    <source>
        <dbReference type="ARBA" id="ARBA00013170"/>
    </source>
</evidence>
<dbReference type="GO" id="GO:0008444">
    <property type="term" value="F:CDP-diacylglycerol-glycerol-3-phosphate 3-phosphatidyltransferase activity"/>
    <property type="evidence" value="ECO:0007669"/>
    <property type="project" value="UniProtKB-UniRule"/>
</dbReference>
<keyword evidence="22" id="KW-1185">Reference proteome</keyword>
<evidence type="ECO:0000256" key="13">
    <source>
        <dbReference type="ARBA" id="ARBA00023098"/>
    </source>
</evidence>
<dbReference type="InterPro" id="IPR000462">
    <property type="entry name" value="CDP-OH_P_trans"/>
</dbReference>
<dbReference type="PANTHER" id="PTHR14269:SF62">
    <property type="entry name" value="CDP-DIACYLGLYCEROL--GLYCEROL-3-PHOSPHATE 3-PHOSPHATIDYLTRANSFERASE 1, CHLOROPLASTIC"/>
    <property type="match status" value="1"/>
</dbReference>
<dbReference type="UniPathway" id="UPA00084">
    <property type="reaction ID" value="UER00503"/>
</dbReference>
<dbReference type="NCBIfam" id="TIGR00560">
    <property type="entry name" value="pgsA"/>
    <property type="match status" value="1"/>
</dbReference>
<keyword evidence="11 20" id="KW-0812">Transmembrane</keyword>
<dbReference type="OrthoDB" id="9796672at2"/>
<dbReference type="AlphaFoldDB" id="A0A0M0LE40"/>
<evidence type="ECO:0000256" key="20">
    <source>
        <dbReference type="SAM" id="Phobius"/>
    </source>
</evidence>
<evidence type="ECO:0000256" key="18">
    <source>
        <dbReference type="NCBIfam" id="TIGR00560"/>
    </source>
</evidence>
<feature type="transmembrane region" description="Helical" evidence="20">
    <location>
        <begin position="141"/>
        <end position="159"/>
    </location>
</feature>
<comment type="function">
    <text evidence="1">This protein catalyzes the committed step to the synthesis of the acidic phospholipids.</text>
</comment>
<feature type="transmembrane region" description="Helical" evidence="20">
    <location>
        <begin position="83"/>
        <end position="105"/>
    </location>
</feature>
<keyword evidence="9" id="KW-0444">Lipid biosynthesis</keyword>
<evidence type="ECO:0000256" key="3">
    <source>
        <dbReference type="ARBA" id="ARBA00005042"/>
    </source>
</evidence>
<gene>
    <name evidence="21" type="ORF">AMD00_12660</name>
</gene>
<dbReference type="InterPro" id="IPR043130">
    <property type="entry name" value="CDP-OH_PTrfase_TM_dom"/>
</dbReference>
<feature type="transmembrane region" description="Helical" evidence="20">
    <location>
        <begin position="12"/>
        <end position="31"/>
    </location>
</feature>
<comment type="pathway">
    <text evidence="4">Lipid metabolism.</text>
</comment>
<comment type="subcellular location">
    <subcellularLocation>
        <location evidence="2">Cell membrane</location>
        <topology evidence="2">Multi-pass membrane protein</topology>
    </subcellularLocation>
</comment>
<organism evidence="21 22">
    <name type="scientific">Viridibacillus arvi</name>
    <dbReference type="NCBI Taxonomy" id="263475"/>
    <lineage>
        <taxon>Bacteria</taxon>
        <taxon>Bacillati</taxon>
        <taxon>Bacillota</taxon>
        <taxon>Bacilli</taxon>
        <taxon>Bacillales</taxon>
        <taxon>Caryophanaceae</taxon>
        <taxon>Viridibacillus</taxon>
    </lineage>
</organism>
<evidence type="ECO:0000256" key="7">
    <source>
        <dbReference type="ARBA" id="ARBA00014944"/>
    </source>
</evidence>
<sequence>MNIPNRITVSRVLLIPVFVLLMLVDFGWGQMTVLGATMPIEHFVGAMIFIIASITDWVDGYYARKYNLVTNMGKFLDPLADKLLVSAAFILLVELGTAPAWVVIIIISREFAVTGLRLILAGGGEVVAANQLGKIKTWAQIVAISALLLNNIFFTMFSIPFADIALYVALFFTVWSGADYFYLNRRVLLDSK</sequence>
<evidence type="ECO:0000313" key="22">
    <source>
        <dbReference type="Proteomes" id="UP000036867"/>
    </source>
</evidence>
<dbReference type="PROSITE" id="PS00379">
    <property type="entry name" value="CDP_ALCOHOL_P_TRANSF"/>
    <property type="match status" value="1"/>
</dbReference>
<evidence type="ECO:0000256" key="5">
    <source>
        <dbReference type="ARBA" id="ARBA00010441"/>
    </source>
</evidence>
<feature type="transmembrane region" description="Helical" evidence="20">
    <location>
        <begin position="43"/>
        <end position="62"/>
    </location>
</feature>
<evidence type="ECO:0000256" key="9">
    <source>
        <dbReference type="ARBA" id="ARBA00022516"/>
    </source>
</evidence>
<reference evidence="22" key="1">
    <citation type="submission" date="2015-08" db="EMBL/GenBank/DDBJ databases">
        <title>Fjat-10028 dsm 16317.</title>
        <authorList>
            <person name="Liu B."/>
            <person name="Wang J."/>
            <person name="Zhu Y."/>
            <person name="Liu G."/>
            <person name="Chen Q."/>
            <person name="Chen Z."/>
            <person name="Lan J."/>
            <person name="Che J."/>
            <person name="Ge C."/>
            <person name="Shi H."/>
            <person name="Pan Z."/>
            <person name="Liu X."/>
        </authorList>
    </citation>
    <scope>NUCLEOTIDE SEQUENCE [LARGE SCALE GENOMIC DNA]</scope>
    <source>
        <strain evidence="22">DSM 16317</strain>
    </source>
</reference>
<dbReference type="STRING" id="263475.AMD00_12660"/>
<dbReference type="EMBL" id="LILB01000005">
    <property type="protein sequence ID" value="KOO49226.1"/>
    <property type="molecule type" value="Genomic_DNA"/>
</dbReference>
<comment type="caution">
    <text evidence="21">The sequence shown here is derived from an EMBL/GenBank/DDBJ whole genome shotgun (WGS) entry which is preliminary data.</text>
</comment>
<comment type="similarity">
    <text evidence="5 19">Belongs to the CDP-alcohol phosphatidyltransferase class-I family.</text>
</comment>
<name>A0A0M0LE40_9BACL</name>
<proteinExistence type="inferred from homology"/>
<keyword evidence="8" id="KW-1003">Cell membrane</keyword>
<dbReference type="InterPro" id="IPR048254">
    <property type="entry name" value="CDP_ALCOHOL_P_TRANSF_CS"/>
</dbReference>
<evidence type="ECO:0000256" key="15">
    <source>
        <dbReference type="ARBA" id="ARBA00023209"/>
    </source>
</evidence>
<evidence type="ECO:0000256" key="1">
    <source>
        <dbReference type="ARBA" id="ARBA00003973"/>
    </source>
</evidence>
<evidence type="ECO:0000256" key="12">
    <source>
        <dbReference type="ARBA" id="ARBA00022989"/>
    </source>
</evidence>
<evidence type="ECO:0000256" key="2">
    <source>
        <dbReference type="ARBA" id="ARBA00004651"/>
    </source>
</evidence>
<protein>
    <recommendedName>
        <fullName evidence="7 18">CDP-diacylglycerol--glycerol-3-phosphate 3-phosphatidyltransferase</fullName>
        <ecNumber evidence="6 18">2.7.8.5</ecNumber>
    </recommendedName>
</protein>
<keyword evidence="15" id="KW-0594">Phospholipid biosynthesis</keyword>
<keyword evidence="12 20" id="KW-1133">Transmembrane helix</keyword>
<accession>A0A0M0LE40</accession>
<evidence type="ECO:0000313" key="21">
    <source>
        <dbReference type="EMBL" id="KOO49226.1"/>
    </source>
</evidence>
<dbReference type="GeneID" id="301136943"/>
<dbReference type="Gene3D" id="1.20.120.1760">
    <property type="match status" value="1"/>
</dbReference>
<evidence type="ECO:0000256" key="4">
    <source>
        <dbReference type="ARBA" id="ARBA00005189"/>
    </source>
</evidence>
<dbReference type="EC" id="2.7.8.5" evidence="6 18"/>
<evidence type="ECO:0000256" key="17">
    <source>
        <dbReference type="ARBA" id="ARBA00048586"/>
    </source>
</evidence>
<evidence type="ECO:0000256" key="11">
    <source>
        <dbReference type="ARBA" id="ARBA00022692"/>
    </source>
</evidence>
<feature type="transmembrane region" description="Helical" evidence="20">
    <location>
        <begin position="165"/>
        <end position="183"/>
    </location>
</feature>
<dbReference type="GO" id="GO:0006655">
    <property type="term" value="P:phosphatidylglycerol biosynthetic process"/>
    <property type="evidence" value="ECO:0007669"/>
    <property type="project" value="UniProtKB-UniPathway"/>
</dbReference>
<evidence type="ECO:0000256" key="19">
    <source>
        <dbReference type="RuleBase" id="RU003750"/>
    </source>
</evidence>
<dbReference type="InterPro" id="IPR050324">
    <property type="entry name" value="CDP-alcohol_PTase-I"/>
</dbReference>
<dbReference type="Pfam" id="PF01066">
    <property type="entry name" value="CDP-OH_P_transf"/>
    <property type="match status" value="1"/>
</dbReference>